<evidence type="ECO:0000256" key="4">
    <source>
        <dbReference type="ARBA" id="ARBA00022833"/>
    </source>
</evidence>
<feature type="domain" description="Enoyl reductase (ER)" evidence="6">
    <location>
        <begin position="15"/>
        <end position="361"/>
    </location>
</feature>
<keyword evidence="5" id="KW-0560">Oxidoreductase</keyword>
<dbReference type="OrthoDB" id="1879366at2759"/>
<evidence type="ECO:0000256" key="5">
    <source>
        <dbReference type="ARBA" id="ARBA00023002"/>
    </source>
</evidence>
<comment type="similarity">
    <text evidence="2">Belongs to the zinc-containing alcohol dehydrogenase family.</text>
</comment>
<dbReference type="InterPro" id="IPR020843">
    <property type="entry name" value="ER"/>
</dbReference>
<dbReference type="AlphaFoldDB" id="A0A316Z3G6"/>
<dbReference type="SUPFAM" id="SSF50129">
    <property type="entry name" value="GroES-like"/>
    <property type="match status" value="1"/>
</dbReference>
<evidence type="ECO:0000313" key="7">
    <source>
        <dbReference type="EMBL" id="PWN96337.1"/>
    </source>
</evidence>
<dbReference type="InterPro" id="IPR036291">
    <property type="entry name" value="NAD(P)-bd_dom_sf"/>
</dbReference>
<evidence type="ECO:0000256" key="3">
    <source>
        <dbReference type="ARBA" id="ARBA00022723"/>
    </source>
</evidence>
<dbReference type="Gene3D" id="3.40.50.720">
    <property type="entry name" value="NAD(P)-binding Rossmann-like Domain"/>
    <property type="match status" value="1"/>
</dbReference>
<keyword evidence="8" id="KW-1185">Reference proteome</keyword>
<reference evidence="7 8" key="1">
    <citation type="journal article" date="2018" name="Mol. Biol. Evol.">
        <title>Broad Genomic Sampling Reveals a Smut Pathogenic Ancestry of the Fungal Clade Ustilaginomycotina.</title>
        <authorList>
            <person name="Kijpornyongpan T."/>
            <person name="Mondo S.J."/>
            <person name="Barry K."/>
            <person name="Sandor L."/>
            <person name="Lee J."/>
            <person name="Lipzen A."/>
            <person name="Pangilinan J."/>
            <person name="LaButti K."/>
            <person name="Hainaut M."/>
            <person name="Henrissat B."/>
            <person name="Grigoriev I.V."/>
            <person name="Spatafora J.W."/>
            <person name="Aime M.C."/>
        </authorList>
    </citation>
    <scope>NUCLEOTIDE SEQUENCE [LARGE SCALE GENOMIC DNA]</scope>
    <source>
        <strain evidence="7 8">MCA 4186</strain>
    </source>
</reference>
<dbReference type="GO" id="GO:0016491">
    <property type="term" value="F:oxidoreductase activity"/>
    <property type="evidence" value="ECO:0007669"/>
    <property type="project" value="UniProtKB-KW"/>
</dbReference>
<accession>A0A316Z3G6</accession>
<dbReference type="PANTHER" id="PTHR42940">
    <property type="entry name" value="ALCOHOL DEHYDROGENASE 1-RELATED"/>
    <property type="match status" value="1"/>
</dbReference>
<dbReference type="GeneID" id="37268543"/>
<evidence type="ECO:0000313" key="8">
    <source>
        <dbReference type="Proteomes" id="UP000245946"/>
    </source>
</evidence>
<evidence type="ECO:0000256" key="1">
    <source>
        <dbReference type="ARBA" id="ARBA00001947"/>
    </source>
</evidence>
<dbReference type="Pfam" id="PF08240">
    <property type="entry name" value="ADH_N"/>
    <property type="match status" value="1"/>
</dbReference>
<dbReference type="SMART" id="SM00829">
    <property type="entry name" value="PKS_ER"/>
    <property type="match status" value="1"/>
</dbReference>
<organism evidence="7 8">
    <name type="scientific">Tilletiopsis washingtonensis</name>
    <dbReference type="NCBI Taxonomy" id="58919"/>
    <lineage>
        <taxon>Eukaryota</taxon>
        <taxon>Fungi</taxon>
        <taxon>Dikarya</taxon>
        <taxon>Basidiomycota</taxon>
        <taxon>Ustilaginomycotina</taxon>
        <taxon>Exobasidiomycetes</taxon>
        <taxon>Entylomatales</taxon>
        <taxon>Entylomatales incertae sedis</taxon>
        <taxon>Tilletiopsis</taxon>
    </lineage>
</organism>
<dbReference type="GO" id="GO:0046872">
    <property type="term" value="F:metal ion binding"/>
    <property type="evidence" value="ECO:0007669"/>
    <property type="project" value="UniProtKB-KW"/>
</dbReference>
<dbReference type="InterPro" id="IPR011032">
    <property type="entry name" value="GroES-like_sf"/>
</dbReference>
<dbReference type="EMBL" id="KZ819299">
    <property type="protein sequence ID" value="PWN96337.1"/>
    <property type="molecule type" value="Genomic_DNA"/>
</dbReference>
<gene>
    <name evidence="7" type="ORF">FA09DRAFT_320914</name>
</gene>
<name>A0A316Z3G6_9BASI</name>
<dbReference type="STRING" id="58919.A0A316Z3G6"/>
<dbReference type="SUPFAM" id="SSF51735">
    <property type="entry name" value="NAD(P)-binding Rossmann-fold domains"/>
    <property type="match status" value="1"/>
</dbReference>
<comment type="cofactor">
    <cofactor evidence="1">
        <name>Zn(2+)</name>
        <dbReference type="ChEBI" id="CHEBI:29105"/>
    </cofactor>
</comment>
<dbReference type="InterPro" id="IPR013149">
    <property type="entry name" value="ADH-like_C"/>
</dbReference>
<dbReference type="InterPro" id="IPR013154">
    <property type="entry name" value="ADH-like_N"/>
</dbReference>
<proteinExistence type="inferred from homology"/>
<dbReference type="Gene3D" id="3.90.180.10">
    <property type="entry name" value="Medium-chain alcohol dehydrogenases, catalytic domain"/>
    <property type="match status" value="1"/>
</dbReference>
<dbReference type="RefSeq" id="XP_025596616.1">
    <property type="nucleotide sequence ID" value="XM_025740999.1"/>
</dbReference>
<keyword evidence="3" id="KW-0479">Metal-binding</keyword>
<dbReference type="Pfam" id="PF00107">
    <property type="entry name" value="ADH_zinc_N"/>
    <property type="match status" value="1"/>
</dbReference>
<dbReference type="Proteomes" id="UP000245946">
    <property type="component" value="Unassembled WGS sequence"/>
</dbReference>
<protein>
    <submittedName>
        <fullName evidence="7">GroES-like protein</fullName>
    </submittedName>
</protein>
<dbReference type="PANTHER" id="PTHR42940:SF8">
    <property type="entry name" value="VACUOLAR PROTEIN SORTING-ASSOCIATED PROTEIN 11"/>
    <property type="match status" value="1"/>
</dbReference>
<evidence type="ECO:0000256" key="2">
    <source>
        <dbReference type="ARBA" id="ARBA00008072"/>
    </source>
</evidence>
<evidence type="ECO:0000259" key="6">
    <source>
        <dbReference type="SMART" id="SM00829"/>
    </source>
</evidence>
<keyword evidence="4" id="KW-0862">Zinc</keyword>
<sequence length="364" mass="39431">MTPDIPKQMKAARITQFKQPMACETIDVPSKLEGHECLIKIQAAGWCHTDLQVCDGVYEAQGAHSGLVGSHEPAGLVVELGPDAEKEGKIKIGDRVGSTNTFGFCGACSSCRQGKQLCENIKGLLGLTIDGGFSEYMKADARVVTRIPDSIDFVSAAPLFCAGATVYGALMAADLKKGQWVAIVGCGGLGHLGCQYARALGVNVVAVDNRQEGLEVLKKAPKHLQPDETRLIDSDESKESVAKELGGAFHETNAGVDRVVICAEDKNLVLWSQKLLRKGGIIVDVGLPADGPFLVDSFALNFCEQQLRGRLICSPEEIESMLKLHADNSCETYVEKTYRVEQINDMIEHYKSKSLMGRLVMDFQ</sequence>